<dbReference type="EMBL" id="LXQA010178664">
    <property type="protein sequence ID" value="MCI30320.1"/>
    <property type="molecule type" value="Genomic_DNA"/>
</dbReference>
<evidence type="ECO:0000256" key="3">
    <source>
        <dbReference type="PIRSR" id="PIRSR600407-1"/>
    </source>
</evidence>
<feature type="active site" description="Proton acceptor" evidence="3">
    <location>
        <position position="38"/>
    </location>
</feature>
<name>A0A392R3A5_9FABA</name>
<evidence type="ECO:0000256" key="1">
    <source>
        <dbReference type="ARBA" id="ARBA00009283"/>
    </source>
</evidence>
<protein>
    <submittedName>
        <fullName evidence="4">Apyrase 2-like</fullName>
    </submittedName>
</protein>
<reference evidence="4 5" key="1">
    <citation type="journal article" date="2018" name="Front. Plant Sci.">
        <title>Red Clover (Trifolium pratense) and Zigzag Clover (T. medium) - A Picture of Genomic Similarities and Differences.</title>
        <authorList>
            <person name="Dluhosova J."/>
            <person name="Istvanek J."/>
            <person name="Nedelnik J."/>
            <person name="Repkova J."/>
        </authorList>
    </citation>
    <scope>NUCLEOTIDE SEQUENCE [LARGE SCALE GENOMIC DNA]</scope>
    <source>
        <strain evidence="5">cv. 10/8</strain>
        <tissue evidence="4">Leaf</tissue>
    </source>
</reference>
<evidence type="ECO:0000313" key="5">
    <source>
        <dbReference type="Proteomes" id="UP000265520"/>
    </source>
</evidence>
<comment type="caution">
    <text evidence="4">The sequence shown here is derived from an EMBL/GenBank/DDBJ whole genome shotgun (WGS) entry which is preliminary data.</text>
</comment>
<comment type="similarity">
    <text evidence="1">Belongs to the GDA1/CD39 NTPase family.</text>
</comment>
<dbReference type="Proteomes" id="UP000265520">
    <property type="component" value="Unassembled WGS sequence"/>
</dbReference>
<dbReference type="InterPro" id="IPR000407">
    <property type="entry name" value="GDA1_CD39_NTPase"/>
</dbReference>
<proteinExistence type="inferred from homology"/>
<dbReference type="AlphaFoldDB" id="A0A392R3A5"/>
<sequence>MEGDASDKILQAVRDLLKNRSPLKSDADAVTVLDGTQEGAYQWLEAAFIMNASRD</sequence>
<evidence type="ECO:0000313" key="4">
    <source>
        <dbReference type="EMBL" id="MCI30320.1"/>
    </source>
</evidence>
<organism evidence="4 5">
    <name type="scientific">Trifolium medium</name>
    <dbReference type="NCBI Taxonomy" id="97028"/>
    <lineage>
        <taxon>Eukaryota</taxon>
        <taxon>Viridiplantae</taxon>
        <taxon>Streptophyta</taxon>
        <taxon>Embryophyta</taxon>
        <taxon>Tracheophyta</taxon>
        <taxon>Spermatophyta</taxon>
        <taxon>Magnoliopsida</taxon>
        <taxon>eudicotyledons</taxon>
        <taxon>Gunneridae</taxon>
        <taxon>Pentapetalae</taxon>
        <taxon>rosids</taxon>
        <taxon>fabids</taxon>
        <taxon>Fabales</taxon>
        <taxon>Fabaceae</taxon>
        <taxon>Papilionoideae</taxon>
        <taxon>50 kb inversion clade</taxon>
        <taxon>NPAAA clade</taxon>
        <taxon>Hologalegina</taxon>
        <taxon>IRL clade</taxon>
        <taxon>Trifolieae</taxon>
        <taxon>Trifolium</taxon>
    </lineage>
</organism>
<accession>A0A392R3A5</accession>
<evidence type="ECO:0000256" key="2">
    <source>
        <dbReference type="ARBA" id="ARBA00022801"/>
    </source>
</evidence>
<dbReference type="Gene3D" id="3.30.420.40">
    <property type="match status" value="1"/>
</dbReference>
<dbReference type="GO" id="GO:0016787">
    <property type="term" value="F:hydrolase activity"/>
    <property type="evidence" value="ECO:0007669"/>
    <property type="project" value="UniProtKB-KW"/>
</dbReference>
<keyword evidence="5" id="KW-1185">Reference proteome</keyword>
<dbReference type="Pfam" id="PF01150">
    <property type="entry name" value="GDA1_CD39"/>
    <property type="match status" value="1"/>
</dbReference>
<keyword evidence="2" id="KW-0378">Hydrolase</keyword>